<dbReference type="Proteomes" id="UP000680866">
    <property type="component" value="Chromosome"/>
</dbReference>
<proteinExistence type="predicted"/>
<sequence length="296" mass="32507">MPPTGLDPLRHHGPVILLLPADPLRPRRPDGHFAPEAAAARDLGFDVVLVDHDALTRPAGPSPRIVAPTAATGPAVYRGWMLRAEEYAVLAATLRERDIELRTTPEQYRRAHELPGWYADLAAVTPYSVWTVGADRADFDRARAELGSGPAVLRDYTKSMKHHWDEAVHVADVADAAAAWRVAARFLELRDDEFVGGLVLRRFERFVSAEVRTWWIDGRPALVTAHPDTPDREPPADVDLSVVAPLVAGLDLPFVTADLVLRDDGRWRVVELGDGQVSDRPAGTDPAALLTALRFS</sequence>
<evidence type="ECO:0000313" key="3">
    <source>
        <dbReference type="Proteomes" id="UP000680866"/>
    </source>
</evidence>
<keyword evidence="3" id="KW-1185">Reference proteome</keyword>
<reference evidence="2" key="1">
    <citation type="submission" date="2020-08" db="EMBL/GenBank/DDBJ databases">
        <title>Whole genome shotgun sequence of Polymorphospora rubra NBRC 101157.</title>
        <authorList>
            <person name="Komaki H."/>
            <person name="Tamura T."/>
        </authorList>
    </citation>
    <scope>NUCLEOTIDE SEQUENCE</scope>
    <source>
        <strain evidence="2">NBRC 101157</strain>
    </source>
</reference>
<evidence type="ECO:0000313" key="2">
    <source>
        <dbReference type="EMBL" id="BCJ68801.1"/>
    </source>
</evidence>
<dbReference type="Pfam" id="PF14243">
    <property type="entry name" value="R2K_3"/>
    <property type="match status" value="1"/>
</dbReference>
<organism evidence="2 3">
    <name type="scientific">Polymorphospora rubra</name>
    <dbReference type="NCBI Taxonomy" id="338584"/>
    <lineage>
        <taxon>Bacteria</taxon>
        <taxon>Bacillati</taxon>
        <taxon>Actinomycetota</taxon>
        <taxon>Actinomycetes</taxon>
        <taxon>Micromonosporales</taxon>
        <taxon>Micromonosporaceae</taxon>
        <taxon>Polymorphospora</taxon>
    </lineage>
</organism>
<protein>
    <recommendedName>
        <fullName evidence="1">ATP-grasp domain-containing protein</fullName>
    </recommendedName>
</protein>
<dbReference type="InterPro" id="IPR025643">
    <property type="entry name" value="R2K_3"/>
</dbReference>
<dbReference type="RefSeq" id="WP_246567768.1">
    <property type="nucleotide sequence ID" value="NZ_AP023359.1"/>
</dbReference>
<dbReference type="EMBL" id="AP023359">
    <property type="protein sequence ID" value="BCJ68801.1"/>
    <property type="molecule type" value="Genomic_DNA"/>
</dbReference>
<accession>A0A810N4Y5</accession>
<dbReference type="AlphaFoldDB" id="A0A810N4Y5"/>
<name>A0A810N4Y5_9ACTN</name>
<feature type="domain" description="ATP-grasp" evidence="1">
    <location>
        <begin position="145"/>
        <end position="293"/>
    </location>
</feature>
<dbReference type="KEGG" id="pry:Prubr_58220"/>
<gene>
    <name evidence="2" type="ORF">Prubr_58220</name>
</gene>
<evidence type="ECO:0000259" key="1">
    <source>
        <dbReference type="Pfam" id="PF14243"/>
    </source>
</evidence>